<organism evidence="3">
    <name type="scientific">Elizabethkingia anophelis</name>
    <dbReference type="NCBI Taxonomy" id="1117645"/>
    <lineage>
        <taxon>Bacteria</taxon>
        <taxon>Pseudomonadati</taxon>
        <taxon>Bacteroidota</taxon>
        <taxon>Flavobacteriia</taxon>
        <taxon>Flavobacteriales</taxon>
        <taxon>Weeksellaceae</taxon>
        <taxon>Elizabethkingia</taxon>
    </lineage>
</organism>
<dbReference type="EMBL" id="BK010613">
    <property type="protein sequence ID" value="DAC75907.1"/>
    <property type="molecule type" value="Genomic_DNA"/>
</dbReference>
<gene>
    <name evidence="3" type="primary">ICEEaIII(12)_NUH11_51354_50941</name>
    <name evidence="2" type="synonym">ICEEaIII(11)_NUH6_65244_64831</name>
    <name evidence="4" type="synonym">ICEEaIII(7)_NUHP1_83527_83114</name>
</gene>
<dbReference type="EMBL" id="BK010614">
    <property type="protein sequence ID" value="DAC75997.1"/>
    <property type="molecule type" value="Genomic_DNA"/>
</dbReference>
<reference evidence="3" key="2">
    <citation type="journal article" date="2014" name="PLoS ONE">
        <title>Insights from the genome annotation of Elizabethkingia anophelis from the malaria vector Anopheles gambiae.</title>
        <authorList>
            <person name="Kukutla P."/>
            <person name="Lindberg B.G."/>
            <person name="Pei D."/>
            <person name="Rayl M."/>
            <person name="Yu W."/>
            <person name="Steritz M."/>
            <person name="Faye I."/>
            <person name="Xu J."/>
        </authorList>
    </citation>
    <scope>NUCLEOTIDE SEQUENCE</scope>
</reference>
<sequence>MERSAYRIKLDSLQNNQRIESLDHRVQYMLHYIEGNWNTWTLQRNIDSQYLGRLLKFPKNDSRETSHFLKDPYIFEFLELPSDNSQTEIQIESILISHLQQFLMELGKGFAFVARQQHIVTDTSYFFIDLVFYNYYL</sequence>
<reference evidence="3" key="6">
    <citation type="journal article" date="2017" name="Nat. Commun.">
        <title>Evolutionary dynamics and genomic features of the Elizabethkingia anophelis 2015 to 2016 Wisconsin outbreak strain.</title>
        <authorList>
            <person name="Perrin A."/>
            <person name="Larsonneur E."/>
            <person name="Nicholson A.C."/>
            <person name="Edwards D.J."/>
            <person name="Gundlach K.M."/>
            <person name="Whitney A.M."/>
            <person name="Gulvik C.A."/>
            <person name="Bell M.E."/>
            <person name="Rendueles O."/>
            <person name="Cury J."/>
            <person name="Hugon P."/>
            <person name="Clermont D."/>
            <person name="Enouf V."/>
            <person name="Loparev V."/>
            <person name="Juieng P."/>
            <person name="Monson T."/>
            <person name="Warshauer D."/>
            <person name="Elbadawi L.I."/>
            <person name="Walters M.S."/>
            <person name="Crist M.B."/>
            <person name="Noble-Wang J."/>
            <person name="Borlaug G."/>
            <person name="Rocha E.P.C."/>
            <person name="Criscuolo A."/>
            <person name="Touchon M."/>
            <person name="Davis J.P."/>
            <person name="Holt K.E."/>
            <person name="McQuiston J.R."/>
            <person name="Brisse S."/>
        </authorList>
    </citation>
    <scope>NUCLEOTIDE SEQUENCE</scope>
</reference>
<reference evidence="3" key="7">
    <citation type="journal article" date="2017" name="Sci. Rep.">
        <title>Genomic features, phylogenetic relationships, and comparative genomics of Elizabethkingia anophelis strain EM361-97 isolated in Taiwan.</title>
        <authorList>
            <person name="Lin J.N."/>
            <person name="Lai C.H."/>
            <person name="Yang C.H."/>
            <person name="Huang Y.H."/>
            <person name="Lin H.H."/>
        </authorList>
    </citation>
    <scope>NUCLEOTIDE SEQUENCE</scope>
</reference>
<feature type="domain" description="YhcG PDDEXK nuclease" evidence="1">
    <location>
        <begin position="68"/>
        <end position="137"/>
    </location>
</feature>
<dbReference type="RefSeq" id="WP_051354964.1">
    <property type="nucleotide sequence ID" value="NZ_JAMBNG010000004.1"/>
</dbReference>
<evidence type="ECO:0000313" key="2">
    <source>
        <dbReference type="EMBL" id="DAC75907.1"/>
    </source>
</evidence>
<dbReference type="PANTHER" id="PTHR30547:SF5">
    <property type="entry name" value="NUCLEASE YHCG-RELATED"/>
    <property type="match status" value="1"/>
</dbReference>
<evidence type="ECO:0000313" key="4">
    <source>
        <dbReference type="EMBL" id="DAC76544.1"/>
    </source>
</evidence>
<reference evidence="3" key="1">
    <citation type="journal article" date="2014" name="Genome Biol. Evol.">
        <title>Comparative genomic analysis of malaria mosquito vector-associated novel pathogen Elizabethkingia anophelis.</title>
        <authorList>
            <person name="Teo J."/>
            <person name="Tan S.Y."/>
            <person name="Liu Y."/>
            <person name="Tay M."/>
            <person name="Ding Y."/>
            <person name="Li Y."/>
            <person name="Kjelleberg S."/>
            <person name="Givskov M."/>
            <person name="Lin R.T."/>
            <person name="Yang L."/>
        </authorList>
    </citation>
    <scope>NUCLEOTIDE SEQUENCE</scope>
</reference>
<dbReference type="InterPro" id="IPR053148">
    <property type="entry name" value="PD-DEXK-like_domain"/>
</dbReference>
<evidence type="ECO:0000313" key="3">
    <source>
        <dbReference type="EMBL" id="DAC75997.1"/>
    </source>
</evidence>
<dbReference type="Pfam" id="PF06250">
    <property type="entry name" value="YhcG_C"/>
    <property type="match status" value="1"/>
</dbReference>
<proteinExistence type="predicted"/>
<evidence type="ECO:0000259" key="1">
    <source>
        <dbReference type="Pfam" id="PF06250"/>
    </source>
</evidence>
<reference evidence="3" key="4">
    <citation type="journal article" date="2016" name="Sci. Rep.">
        <title>Genomic epidemiology and global diversity of the emerging bacterial pathogen Elizabethkingia anophelis.</title>
        <authorList>
            <person name="Breurec S."/>
            <person name="Criscuolo A."/>
            <person name="Diancourt L."/>
            <person name="Rendueles O."/>
            <person name="Vandenbogaert M."/>
            <person name="Passet V."/>
            <person name="Caro V."/>
            <person name="Rocha E.P."/>
            <person name="Touchon M."/>
            <person name="Brisse S."/>
        </authorList>
    </citation>
    <scope>NUCLEOTIDE SEQUENCE</scope>
</reference>
<protein>
    <recommendedName>
        <fullName evidence="1">YhcG PDDEXK nuclease domain-containing protein</fullName>
    </recommendedName>
</protein>
<accession>A0A455ZGM2</accession>
<dbReference type="EMBL" id="BK010625">
    <property type="protein sequence ID" value="DAC76544.1"/>
    <property type="molecule type" value="Genomic_DNA"/>
</dbReference>
<reference evidence="3" key="8">
    <citation type="journal article" date="2018" name="J. ISSAAS">
        <title>In Silico Identification of Three Types of Integrative and Conjugative Elements (ICEs) in Elizabethkingia anophelis Strains Isolated from Around the World.</title>
        <authorList>
            <person name="Xu J."/>
            <person name="Pei D."/>
            <person name="Nicholson A."/>
            <person name="Lan Y."/>
            <person name="Xia Q."/>
        </authorList>
    </citation>
    <scope>NUCLEOTIDE SEQUENCE</scope>
</reference>
<dbReference type="AlphaFoldDB" id="A0A455ZGM2"/>
<name>A0A455ZGM2_9FLAO</name>
<reference evidence="3" key="5">
    <citation type="journal article" date="2017" name="Genome Announc.">
        <title>Complete Circularized Genome Sequences of Four Strains of Elizabethkingia anophelis, Including Two Novel Strains Isolated from Wild-Caught Anopheles sinensis.</title>
        <authorList>
            <person name="Pei D."/>
            <person name="Nicholson A.C."/>
            <person name="Jiang J."/>
            <person name="Chen H."/>
            <person name="Whitney A.M."/>
            <person name="Villarma A."/>
            <person name="Bell M."/>
            <person name="Humrighouse B."/>
            <person name="Rowe L.A."/>
            <person name="Sheth M."/>
            <person name="Batra D."/>
            <person name="Juieng P."/>
            <person name="Loparev V.N."/>
            <person name="McQuiston J.R."/>
            <person name="Lan Y."/>
            <person name="Ma Y."/>
            <person name="Xu J."/>
        </authorList>
    </citation>
    <scope>NUCLEOTIDE SEQUENCE</scope>
</reference>
<reference evidence="3" key="3">
    <citation type="journal article" date="2016" name="Genome Announc.">
        <title>Complete Genome Sequences of Four Strains from the 2015-2016 Elizabethkingia anophelis Outbreak.</title>
        <authorList>
            <person name="Nicholson A.C."/>
            <person name="Whitney A.M."/>
            <person name="Emery B.D."/>
            <person name="Bell M.E."/>
            <person name="Gartin J.T."/>
            <person name="Humrighouse B.W."/>
            <person name="Loparev V.N."/>
            <person name="Batra D."/>
            <person name="Sheth M."/>
            <person name="Rowe L.A."/>
            <person name="Juieng P."/>
            <person name="Knipe K."/>
            <person name="Gulvik C."/>
            <person name="McQuiston J.R."/>
        </authorList>
    </citation>
    <scope>NUCLEOTIDE SEQUENCE</scope>
</reference>
<dbReference type="InterPro" id="IPR009362">
    <property type="entry name" value="YhcG_C"/>
</dbReference>
<dbReference type="PANTHER" id="PTHR30547">
    <property type="entry name" value="UNCHARACTERIZED PROTEIN YHCG-RELATED"/>
    <property type="match status" value="1"/>
</dbReference>